<evidence type="ECO:0000256" key="5">
    <source>
        <dbReference type="ARBA" id="ARBA00022475"/>
    </source>
</evidence>
<reference evidence="22 23" key="1">
    <citation type="submission" date="2018-11" db="EMBL/GenBank/DDBJ databases">
        <title>Aureibaculum marinum gen. nov., sp. nov., a member of the family Flavobacteriaceae isolated from the Bohai Sea.</title>
        <authorList>
            <person name="Ji X."/>
        </authorList>
    </citation>
    <scope>NUCLEOTIDE SEQUENCE [LARGE SCALE GENOMIC DNA]</scope>
    <source>
        <strain evidence="22 23">BH-SD17</strain>
    </source>
</reference>
<dbReference type="GO" id="GO:0008658">
    <property type="term" value="F:penicillin binding"/>
    <property type="evidence" value="ECO:0007669"/>
    <property type="project" value="InterPro"/>
</dbReference>
<evidence type="ECO:0000256" key="18">
    <source>
        <dbReference type="SAM" id="MobiDB-lite"/>
    </source>
</evidence>
<evidence type="ECO:0000256" key="15">
    <source>
        <dbReference type="ARBA" id="ARBA00023316"/>
    </source>
</evidence>
<dbReference type="Gene3D" id="3.40.710.10">
    <property type="entry name" value="DD-peptidase/beta-lactamase superfamily"/>
    <property type="match status" value="1"/>
</dbReference>
<dbReference type="GO" id="GO:0006508">
    <property type="term" value="P:proteolysis"/>
    <property type="evidence" value="ECO:0007669"/>
    <property type="project" value="UniProtKB-KW"/>
</dbReference>
<evidence type="ECO:0000256" key="9">
    <source>
        <dbReference type="ARBA" id="ARBA00022679"/>
    </source>
</evidence>
<keyword evidence="7" id="KW-0645">Protease</keyword>
<sequence length="745" mass="84010">MLKKTLKYSILVLLTFIIIVVLFLTSVYYGVFGPIHSVKELKAFKNQTATLVLSEEGELLGKFFAENRTNVKFEQLPEHLINALIATEDARYFEHDGVDSRSLFRVLFKTILFQDKSSGGGSTINQQLVKNMYGRKNHGPLSMLINKSKEAFLAYRLEQIYSKEDILTLYLNTVPFGENVLGVEAASRRFFNKPVNETKIEEAAILVGMLKANTYYNPRLHPDNAIKRRNVVLSQLEKYNYISSKVKDSLQQIPLKLDYANLESQGPANYFLVEVKDELNKILKEYNTANGTELTVDNDGLIIKTTLDLKLQQEALKSFKDHLSVMQKRLRKQYKSGTSLKTLNNLLSKELKQLKTTSNLEERKQIELFDWEGMYTDSISIKDSIRHSLTLLHAGLLAIDPQTGAVKSWVGGIDFSTQQYDQIFAQRQIASTFKPILYTAALEQGITPCSYLDNKPLIISDFDNWQPNNYDNSTGGNYSMAAALAKSMNIPTVNLFLNIPFNNLETLWKKLGFSQPLQKKPSIALGTANASIYELSVAYSAFANGGYKIKPKTIKSIETADGKIIYKNEFSHPSEKNRIISKNSTILLTKMLEKAILEGTGRSLKNIYGITIPIAGKTGTSQDYADAWFAAYTPKLVIVTRVGAASPRISFNSGKNGSGGSLALPLVGKTLQKMQQKYSESLTPLPPELSEALNCEDYLEDSKLNLFFENLFNNNNTTLEKEQRRAQRKAERQQRRNERNAKRNN</sequence>
<evidence type="ECO:0000256" key="2">
    <source>
        <dbReference type="ARBA" id="ARBA00004752"/>
    </source>
</evidence>
<keyword evidence="19" id="KW-0812">Transmembrane</keyword>
<keyword evidence="13 19" id="KW-0472">Membrane</keyword>
<evidence type="ECO:0000256" key="12">
    <source>
        <dbReference type="ARBA" id="ARBA00022984"/>
    </source>
</evidence>
<keyword evidence="12" id="KW-0573">Peptidoglycan synthesis</keyword>
<comment type="similarity">
    <text evidence="3">In the C-terminal section; belongs to the transpeptidase family.</text>
</comment>
<dbReference type="EMBL" id="RPFJ01000002">
    <property type="protein sequence ID" value="RPD99943.1"/>
    <property type="molecule type" value="Genomic_DNA"/>
</dbReference>
<dbReference type="Proteomes" id="UP000270856">
    <property type="component" value="Unassembled WGS sequence"/>
</dbReference>
<evidence type="ECO:0000259" key="21">
    <source>
        <dbReference type="Pfam" id="PF00912"/>
    </source>
</evidence>
<evidence type="ECO:0000313" key="22">
    <source>
        <dbReference type="EMBL" id="RPD99943.1"/>
    </source>
</evidence>
<evidence type="ECO:0000256" key="3">
    <source>
        <dbReference type="ARBA" id="ARBA00007090"/>
    </source>
</evidence>
<gene>
    <name evidence="22" type="ORF">EGM88_01365</name>
</gene>
<comment type="catalytic activity">
    <reaction evidence="16">
        <text>Preferential cleavage: (Ac)2-L-Lys-D-Ala-|-D-Ala. Also transpeptidation of peptidyl-alanyl moieties that are N-acyl substituents of D-alanine.</text>
        <dbReference type="EC" id="3.4.16.4"/>
    </reaction>
</comment>
<evidence type="ECO:0000256" key="17">
    <source>
        <dbReference type="ARBA" id="ARBA00049902"/>
    </source>
</evidence>
<feature type="region of interest" description="Disordered" evidence="18">
    <location>
        <begin position="718"/>
        <end position="745"/>
    </location>
</feature>
<dbReference type="GO" id="GO:0071555">
    <property type="term" value="P:cell wall organization"/>
    <property type="evidence" value="ECO:0007669"/>
    <property type="project" value="UniProtKB-KW"/>
</dbReference>
<dbReference type="GO" id="GO:0030288">
    <property type="term" value="C:outer membrane-bounded periplasmic space"/>
    <property type="evidence" value="ECO:0007669"/>
    <property type="project" value="TreeGrafter"/>
</dbReference>
<keyword evidence="19" id="KW-1133">Transmembrane helix</keyword>
<evidence type="ECO:0000256" key="7">
    <source>
        <dbReference type="ARBA" id="ARBA00022670"/>
    </source>
</evidence>
<dbReference type="PANTHER" id="PTHR32282:SF11">
    <property type="entry name" value="PENICILLIN-BINDING PROTEIN 1B"/>
    <property type="match status" value="1"/>
</dbReference>
<dbReference type="InterPro" id="IPR023346">
    <property type="entry name" value="Lysozyme-like_dom_sf"/>
</dbReference>
<keyword evidence="5" id="KW-1003">Cell membrane</keyword>
<dbReference type="PANTHER" id="PTHR32282">
    <property type="entry name" value="BINDING PROTEIN TRANSPEPTIDASE, PUTATIVE-RELATED"/>
    <property type="match status" value="1"/>
</dbReference>
<dbReference type="Gene3D" id="1.10.3810.10">
    <property type="entry name" value="Biosynthetic peptidoglycan transglycosylase-like"/>
    <property type="match status" value="1"/>
</dbReference>
<dbReference type="GO" id="GO:0009002">
    <property type="term" value="F:serine-type D-Ala-D-Ala carboxypeptidase activity"/>
    <property type="evidence" value="ECO:0007669"/>
    <property type="project" value="UniProtKB-EC"/>
</dbReference>
<evidence type="ECO:0000256" key="8">
    <source>
        <dbReference type="ARBA" id="ARBA00022676"/>
    </source>
</evidence>
<protein>
    <submittedName>
        <fullName evidence="22">Penicillin-binding protein</fullName>
    </submittedName>
</protein>
<dbReference type="AlphaFoldDB" id="A0A3N4PK09"/>
<evidence type="ECO:0000313" key="23">
    <source>
        <dbReference type="Proteomes" id="UP000270856"/>
    </source>
</evidence>
<evidence type="ECO:0000256" key="14">
    <source>
        <dbReference type="ARBA" id="ARBA00023268"/>
    </source>
</evidence>
<keyword evidence="6" id="KW-0121">Carboxypeptidase</keyword>
<comment type="catalytic activity">
    <reaction evidence="17">
        <text>[GlcNAc-(1-&gt;4)-Mur2Ac(oyl-L-Ala-gamma-D-Glu-L-Lys-D-Ala-D-Ala)](n)-di-trans,octa-cis-undecaprenyl diphosphate + beta-D-GlcNAc-(1-&gt;4)-Mur2Ac(oyl-L-Ala-gamma-D-Glu-L-Lys-D-Ala-D-Ala)-di-trans,octa-cis-undecaprenyl diphosphate = [GlcNAc-(1-&gt;4)-Mur2Ac(oyl-L-Ala-gamma-D-Glu-L-Lys-D-Ala-D-Ala)](n+1)-di-trans,octa-cis-undecaprenyl diphosphate + di-trans,octa-cis-undecaprenyl diphosphate + H(+)</text>
        <dbReference type="Rhea" id="RHEA:23708"/>
        <dbReference type="Rhea" id="RHEA-COMP:9602"/>
        <dbReference type="Rhea" id="RHEA-COMP:9603"/>
        <dbReference type="ChEBI" id="CHEBI:15378"/>
        <dbReference type="ChEBI" id="CHEBI:58405"/>
        <dbReference type="ChEBI" id="CHEBI:60033"/>
        <dbReference type="ChEBI" id="CHEBI:78435"/>
        <dbReference type="EC" id="2.4.99.28"/>
    </reaction>
</comment>
<dbReference type="SUPFAM" id="SSF56601">
    <property type="entry name" value="beta-lactamase/transpeptidase-like"/>
    <property type="match status" value="1"/>
</dbReference>
<organism evidence="22 23">
    <name type="scientific">Aureibaculum marinum</name>
    <dbReference type="NCBI Taxonomy" id="2487930"/>
    <lineage>
        <taxon>Bacteria</taxon>
        <taxon>Pseudomonadati</taxon>
        <taxon>Bacteroidota</taxon>
        <taxon>Flavobacteriia</taxon>
        <taxon>Flavobacteriales</taxon>
        <taxon>Flavobacteriaceae</taxon>
        <taxon>Aureibaculum</taxon>
    </lineage>
</organism>
<evidence type="ECO:0000256" key="4">
    <source>
        <dbReference type="ARBA" id="ARBA00007739"/>
    </source>
</evidence>
<dbReference type="RefSeq" id="WP_123896126.1">
    <property type="nucleotide sequence ID" value="NZ_RPFJ01000002.1"/>
</dbReference>
<feature type="transmembrane region" description="Helical" evidence="19">
    <location>
        <begin position="12"/>
        <end position="32"/>
    </location>
</feature>
<accession>A0A3N4PK09</accession>
<dbReference type="InterPro" id="IPR001460">
    <property type="entry name" value="PCN-bd_Tpept"/>
</dbReference>
<keyword evidence="10" id="KW-0378">Hydrolase</keyword>
<comment type="caution">
    <text evidence="22">The sequence shown here is derived from an EMBL/GenBank/DDBJ whole genome shotgun (WGS) entry which is preliminary data.</text>
</comment>
<keyword evidence="11" id="KW-0133">Cell shape</keyword>
<dbReference type="GO" id="GO:0009252">
    <property type="term" value="P:peptidoglycan biosynthetic process"/>
    <property type="evidence" value="ECO:0007669"/>
    <property type="project" value="UniProtKB-KW"/>
</dbReference>
<keyword evidence="8" id="KW-0328">Glycosyltransferase</keyword>
<evidence type="ECO:0000256" key="6">
    <source>
        <dbReference type="ARBA" id="ARBA00022645"/>
    </source>
</evidence>
<dbReference type="InterPro" id="IPR012338">
    <property type="entry name" value="Beta-lactam/transpept-like"/>
</dbReference>
<dbReference type="GO" id="GO:0008360">
    <property type="term" value="P:regulation of cell shape"/>
    <property type="evidence" value="ECO:0007669"/>
    <property type="project" value="UniProtKB-KW"/>
</dbReference>
<comment type="pathway">
    <text evidence="2">Cell wall biogenesis; peptidoglycan biosynthesis.</text>
</comment>
<keyword evidence="15" id="KW-0961">Cell wall biogenesis/degradation</keyword>
<keyword evidence="9" id="KW-0808">Transferase</keyword>
<name>A0A3N4PK09_9FLAO</name>
<evidence type="ECO:0000256" key="16">
    <source>
        <dbReference type="ARBA" id="ARBA00034000"/>
    </source>
</evidence>
<feature type="compositionally biased region" description="Basic and acidic residues" evidence="18">
    <location>
        <begin position="719"/>
        <end position="745"/>
    </location>
</feature>
<dbReference type="Pfam" id="PF00912">
    <property type="entry name" value="Transgly"/>
    <property type="match status" value="1"/>
</dbReference>
<evidence type="ECO:0000256" key="19">
    <source>
        <dbReference type="SAM" id="Phobius"/>
    </source>
</evidence>
<evidence type="ECO:0000256" key="11">
    <source>
        <dbReference type="ARBA" id="ARBA00022960"/>
    </source>
</evidence>
<dbReference type="InterPro" id="IPR036950">
    <property type="entry name" value="PBP_transglycosylase"/>
</dbReference>
<feature type="domain" description="Glycosyl transferase family 51" evidence="21">
    <location>
        <begin position="57"/>
        <end position="236"/>
    </location>
</feature>
<feature type="domain" description="Penicillin-binding protein transpeptidase" evidence="20">
    <location>
        <begin position="397"/>
        <end position="635"/>
    </location>
</feature>
<dbReference type="GO" id="GO:0008955">
    <property type="term" value="F:peptidoglycan glycosyltransferase activity"/>
    <property type="evidence" value="ECO:0007669"/>
    <property type="project" value="UniProtKB-EC"/>
</dbReference>
<dbReference type="SUPFAM" id="SSF53955">
    <property type="entry name" value="Lysozyme-like"/>
    <property type="match status" value="1"/>
</dbReference>
<dbReference type="OrthoDB" id="9766909at2"/>
<evidence type="ECO:0000256" key="10">
    <source>
        <dbReference type="ARBA" id="ARBA00022801"/>
    </source>
</evidence>
<evidence type="ECO:0000259" key="20">
    <source>
        <dbReference type="Pfam" id="PF00905"/>
    </source>
</evidence>
<evidence type="ECO:0000256" key="1">
    <source>
        <dbReference type="ARBA" id="ARBA00004236"/>
    </source>
</evidence>
<dbReference type="InterPro" id="IPR050396">
    <property type="entry name" value="Glycosyltr_51/Transpeptidase"/>
</dbReference>
<dbReference type="GO" id="GO:0005886">
    <property type="term" value="C:plasma membrane"/>
    <property type="evidence" value="ECO:0007669"/>
    <property type="project" value="UniProtKB-SubCell"/>
</dbReference>
<evidence type="ECO:0000256" key="13">
    <source>
        <dbReference type="ARBA" id="ARBA00023136"/>
    </source>
</evidence>
<dbReference type="Pfam" id="PF00905">
    <property type="entry name" value="Transpeptidase"/>
    <property type="match status" value="1"/>
</dbReference>
<keyword evidence="23" id="KW-1185">Reference proteome</keyword>
<proteinExistence type="inferred from homology"/>
<comment type="similarity">
    <text evidence="4">In the N-terminal section; belongs to the glycosyltransferase 51 family.</text>
</comment>
<keyword evidence="14" id="KW-0511">Multifunctional enzyme</keyword>
<comment type="subcellular location">
    <subcellularLocation>
        <location evidence="1">Cell membrane</location>
    </subcellularLocation>
</comment>
<dbReference type="InterPro" id="IPR001264">
    <property type="entry name" value="Glyco_trans_51"/>
</dbReference>